<dbReference type="Gene3D" id="2.40.50.100">
    <property type="match status" value="1"/>
</dbReference>
<comment type="caution">
    <text evidence="5">The sequence shown here is derived from an EMBL/GenBank/DDBJ whole genome shotgun (WGS) entry which is preliminary data.</text>
</comment>
<keyword evidence="3" id="KW-1133">Transmembrane helix</keyword>
<comment type="similarity">
    <text evidence="1">Belongs to the 2-oxoacid dehydrogenase family.</text>
</comment>
<accession>A0ABP0LHG2</accession>
<keyword evidence="3" id="KW-0812">Transmembrane</keyword>
<reference evidence="5 6" key="1">
    <citation type="submission" date="2024-02" db="EMBL/GenBank/DDBJ databases">
        <authorList>
            <person name="Chen Y."/>
            <person name="Shah S."/>
            <person name="Dougan E. K."/>
            <person name="Thang M."/>
            <person name="Chan C."/>
        </authorList>
    </citation>
    <scope>NUCLEOTIDE SEQUENCE [LARGE SCALE GENOMIC DNA]</scope>
</reference>
<keyword evidence="3" id="KW-0472">Membrane</keyword>
<sequence>MNPLIWGSQCTASISLPAGLWWGEHHRGNHHGVADAWPQDIWPSDGPFNGVREGPSALVKHGEAQPRGGQTFVVCLSDRSISQVVISSFLINISLDFQVPPKSTRFHASREIRSFLSLFRVPTGFVPTLPAKDRYLRSHHRGEINTSLCAKPISFRRRWAAGGPRLRRRVPASRSRSLRKKVGDFCAKDEILALIETDKVTIEVKAPENGVLEKILAEAEATVEKNQLLATFTPGGEPPKSAAAPAAAPAAPAAAAAAPTPAAPAAAAPTPAAAAAAPAAPKAGGTPRGTRRDAGAMVFCNTSALAAITLIIHCRQSPEVCELRLPLLMEYSAYFKKTVILLGQDSNWLPQAVFCPQAAGDPYSCIAEEISRSNDSDGILYMQFDVSISPCEMARRLEPGKVGTFESLSEMYISFAHFDRCNTDMKLRCLWYYWDTKKNETRNRISRSVKAMRQMTGLGNLSILAKLDTGIWRLVSDLFYVPKAVFPIYVAFAKAFQENDVFHEMASPTLLATSAAIANVGSQNFGCRGTCCSLVGRSEILSKGFLCGHKVDYRDPDVLKAVQLLATQEPRPVRSVDALGPRVFEAPCDMTSLQDVTLIIHCPQQQLCYKRRSMLQEYFFYFKRVVFLMRYEMWTLAHTCSGEAYACVAEEILQSESVLVPGILYMNFDVGISPCEMARHLNVTKIGTFQELPKKYMTFQELDQCTLNRSGCMWDAWQVSHSKAQILNVTGRLDTLLDRAPGLGSAGPVEKTKALLQRMAFQRLKEGTWIGFSGLYYLPKQVFPVFQDLAAAFKKENVSNEIASPSLLALSSIISQVDLQSFNCNNDPAHLGERQVVSKGFRCGRGLESDARTMRGPMKGLEDLLAHPSKYSMPKKKPSMAFCRTSSLAEVTLVIHCRQEPQICRLRLPLLLEYSAYFKKTVVLLEKDPRWLPGALHCDRQGDPYWCIAEEIPRSKDSSGILYMQFDVGMSPCEMAQHLDAGAVGTFETLSDKYLTFAKLDECNTKMKLRCLWHHWDMRGNSTRNRLLKTAKALNDIAAQLRLVNTSILQKLETGIWRAVSDFLYLPKQAFPVYAAFAKAFKENNIFHELASPTLLMTSASISHVPLQNFRCRGSCCARVAKDQIVSKGFLCGHKVELQDDCDRTALQLLATQEPRALSTVNANAPPEFAPACDMAALQNVTLIIHCTQQELCYERRLLLQEYFLYFRQVIFLMKKGLPWTLARTCAGEAYQCVAEEIESSSFVNSRGMLFLHFDVAMSPCEMSRRFQVERVGTYEELANTTSAKLDECNSKKLNCRWRYWDAENKTKTQIFNALASLERMRLEGAGGALQSLRNGTIFQVFSGLFYLPKKAFQLFKAAAQIFKEWDLPTEIAVPMLLALAAQGELQNLGCAQKVGERELHAKGFVCGRGIERNVPAMNTLKELLCAPSKYLRPQLLAKGKVPPRSGAKTSTPSLRAKVVWQMVQPEDLARILYRQSAWIAVFLVFVPPLLWICMRFLRLRRCSGRA</sequence>
<name>A0ABP0LHG2_9DINO</name>
<keyword evidence="6" id="KW-1185">Reference proteome</keyword>
<organism evidence="5 6">
    <name type="scientific">Durusdinium trenchii</name>
    <dbReference type="NCBI Taxonomy" id="1381693"/>
    <lineage>
        <taxon>Eukaryota</taxon>
        <taxon>Sar</taxon>
        <taxon>Alveolata</taxon>
        <taxon>Dinophyceae</taxon>
        <taxon>Suessiales</taxon>
        <taxon>Symbiodiniaceae</taxon>
        <taxon>Durusdinium</taxon>
    </lineage>
</organism>
<dbReference type="PANTHER" id="PTHR43416">
    <property type="entry name" value="DIHYDROLIPOYLLYSINE-RESIDUE SUCCINYLTRANSFERASE COMPONENT OF 2-OXOGLUTARATE DEHYDROGENASE COMPLEX, MITOCHONDRIAL-RELATED"/>
    <property type="match status" value="1"/>
</dbReference>
<evidence type="ECO:0000256" key="3">
    <source>
        <dbReference type="SAM" id="Phobius"/>
    </source>
</evidence>
<keyword evidence="2" id="KW-0450">Lipoyl</keyword>
<dbReference type="Proteomes" id="UP001642484">
    <property type="component" value="Unassembled WGS sequence"/>
</dbReference>
<protein>
    <recommendedName>
        <fullName evidence="4">Lipoyl-binding domain-containing protein</fullName>
    </recommendedName>
</protein>
<dbReference type="InterPro" id="IPR000089">
    <property type="entry name" value="Biotin_lipoyl"/>
</dbReference>
<feature type="transmembrane region" description="Helical" evidence="3">
    <location>
        <begin position="1478"/>
        <end position="1498"/>
    </location>
</feature>
<feature type="domain" description="Lipoyl-binding" evidence="4">
    <location>
        <begin position="178"/>
        <end position="231"/>
    </location>
</feature>
<evidence type="ECO:0000256" key="2">
    <source>
        <dbReference type="ARBA" id="ARBA00022823"/>
    </source>
</evidence>
<dbReference type="PANTHER" id="PTHR43416:SF5">
    <property type="entry name" value="DIHYDROLIPOYLLYSINE-RESIDUE SUCCINYLTRANSFERASE COMPONENT OF 2-OXOGLUTARATE DEHYDROGENASE COMPLEX, MITOCHONDRIAL"/>
    <property type="match status" value="1"/>
</dbReference>
<evidence type="ECO:0000256" key="1">
    <source>
        <dbReference type="ARBA" id="ARBA00007317"/>
    </source>
</evidence>
<dbReference type="EMBL" id="CAXAMN010012224">
    <property type="protein sequence ID" value="CAK9037554.1"/>
    <property type="molecule type" value="Genomic_DNA"/>
</dbReference>
<evidence type="ECO:0000313" key="5">
    <source>
        <dbReference type="EMBL" id="CAK9037554.1"/>
    </source>
</evidence>
<dbReference type="SUPFAM" id="SSF51230">
    <property type="entry name" value="Single hybrid motif"/>
    <property type="match status" value="1"/>
</dbReference>
<evidence type="ECO:0000313" key="6">
    <source>
        <dbReference type="Proteomes" id="UP001642484"/>
    </source>
</evidence>
<dbReference type="Pfam" id="PF00364">
    <property type="entry name" value="Biotin_lipoyl"/>
    <property type="match status" value="1"/>
</dbReference>
<evidence type="ECO:0000259" key="4">
    <source>
        <dbReference type="Pfam" id="PF00364"/>
    </source>
</evidence>
<gene>
    <name evidence="5" type="ORF">CCMP2556_LOCUS20700</name>
</gene>
<dbReference type="CDD" id="cd06849">
    <property type="entry name" value="lipoyl_domain"/>
    <property type="match status" value="1"/>
</dbReference>
<dbReference type="InterPro" id="IPR050537">
    <property type="entry name" value="2-oxoacid_dehydrogenase"/>
</dbReference>
<proteinExistence type="inferred from homology"/>
<dbReference type="InterPro" id="IPR011053">
    <property type="entry name" value="Single_hybrid_motif"/>
</dbReference>